<evidence type="ECO:0000313" key="1">
    <source>
        <dbReference type="EMBL" id="EGV17225.1"/>
    </source>
</evidence>
<evidence type="ECO:0000313" key="2">
    <source>
        <dbReference type="Proteomes" id="UP000005459"/>
    </source>
</evidence>
<gene>
    <name evidence="1" type="ORF">ThimaDRAFT_3257</name>
</gene>
<dbReference type="eggNOG" id="COG0343">
    <property type="taxonomic scope" value="Bacteria"/>
</dbReference>
<keyword evidence="2" id="KW-1185">Reference proteome</keyword>
<dbReference type="STRING" id="768671.ThimaDRAFT_3257"/>
<accession>F9UEA4</accession>
<dbReference type="AlphaFoldDB" id="F9UEA4"/>
<protein>
    <submittedName>
        <fullName evidence="1">Uncharacterized protein</fullName>
    </submittedName>
</protein>
<name>F9UEA4_9GAMM</name>
<dbReference type="Proteomes" id="UP000005459">
    <property type="component" value="Unassembled WGS sequence"/>
</dbReference>
<sequence length="57" mass="6244">MGYRYIAPGGLVRSPTKEILRVLEAVHQVVPEHVDMHLFGLARLGALGDFARLGCGR</sequence>
<dbReference type="EMBL" id="AFWV01000011">
    <property type="protein sequence ID" value="EGV17225.1"/>
    <property type="molecule type" value="Genomic_DNA"/>
</dbReference>
<organism evidence="1 2">
    <name type="scientific">Thiocapsa marina 5811</name>
    <dbReference type="NCBI Taxonomy" id="768671"/>
    <lineage>
        <taxon>Bacteria</taxon>
        <taxon>Pseudomonadati</taxon>
        <taxon>Pseudomonadota</taxon>
        <taxon>Gammaproteobacteria</taxon>
        <taxon>Chromatiales</taxon>
        <taxon>Chromatiaceae</taxon>
        <taxon>Thiocapsa</taxon>
    </lineage>
</organism>
<proteinExistence type="predicted"/>
<reference evidence="1 2" key="1">
    <citation type="submission" date="2011-06" db="EMBL/GenBank/DDBJ databases">
        <title>The draft genome of Thiocapsa marina 5811.</title>
        <authorList>
            <consortium name="US DOE Joint Genome Institute (JGI-PGF)"/>
            <person name="Lucas S."/>
            <person name="Han J."/>
            <person name="Cheng J.-F."/>
            <person name="Goodwin L."/>
            <person name="Pitluck S."/>
            <person name="Peters L."/>
            <person name="Land M.L."/>
            <person name="Hauser L."/>
            <person name="Vogl K."/>
            <person name="Liu Z."/>
            <person name="Imhoff J."/>
            <person name="Thiel V."/>
            <person name="Frigaard N.-U."/>
            <person name="Bryant D."/>
            <person name="Woyke T.J."/>
        </authorList>
    </citation>
    <scope>NUCLEOTIDE SEQUENCE [LARGE SCALE GENOMIC DNA]</scope>
    <source>
        <strain evidence="1 2">5811</strain>
    </source>
</reference>